<organism evidence="1">
    <name type="scientific">viral metagenome</name>
    <dbReference type="NCBI Taxonomy" id="1070528"/>
    <lineage>
        <taxon>unclassified sequences</taxon>
        <taxon>metagenomes</taxon>
        <taxon>organismal metagenomes</taxon>
    </lineage>
</organism>
<reference evidence="1" key="1">
    <citation type="journal article" date="2020" name="Nature">
        <title>Giant virus diversity and host interactions through global metagenomics.</title>
        <authorList>
            <person name="Schulz F."/>
            <person name="Roux S."/>
            <person name="Paez-Espino D."/>
            <person name="Jungbluth S."/>
            <person name="Walsh D.A."/>
            <person name="Denef V.J."/>
            <person name="McMahon K.D."/>
            <person name="Konstantinidis K.T."/>
            <person name="Eloe-Fadrosh E.A."/>
            <person name="Kyrpides N.C."/>
            <person name="Woyke T."/>
        </authorList>
    </citation>
    <scope>NUCLEOTIDE SEQUENCE</scope>
    <source>
        <strain evidence="1">GVMAG-S-1101176-114</strain>
    </source>
</reference>
<proteinExistence type="predicted"/>
<name>A0A6C0K4V2_9ZZZZ</name>
<protein>
    <submittedName>
        <fullName evidence="1">Uncharacterized protein</fullName>
    </submittedName>
</protein>
<evidence type="ECO:0000313" key="1">
    <source>
        <dbReference type="EMBL" id="QHU13092.1"/>
    </source>
</evidence>
<sequence>MQTNGRSIYQSLLAETDEEARDEYVYDPRVAMFDARNTTETPAVPVDAPATEYIATDAGPSDEREHAVQNIPEMVERSYTVVIDTANRDWTFQPNAYSNMFSFGYENNIDINGPQTPYYFNNSFIPLAAYESPLPVPNSPLPVQTVANIFPQPFPPGVPAPSYFNLTSQSQTVQPVYGWRIVFKNGLPIHFPQPFSYADPTVQVFFYPPYNPALTRGAQIGVDIQPRRSGATYYSYTSTKRFQKVTRIRLIRATLPMRSLSVYAPGTFNPPIQYPDGFHTKPYILLNVSNLNGIQYGGGQAIQKSFTALVQGQRSAYAMSEPFPAQFTDYYPWDENNAIFRFDPPLDKMSNADMQLLSSYGELIVQNDTMNVIALQFQTGSNFGKVKFFISQNTGTTTLYGDNNVFYQKELAVGDEIAFYVPGIVGCASDSSGTQITATFFNALSNGMLVTDICNSDFATQTIFPTAGYMTSFMAVPKSSNVYMTWSALSVTTSSLCLQRYSQAPYSFMSNRSFSEDRWIPIMNLHTQAAFALEITVQEPDISKIKNENIAVN</sequence>
<dbReference type="EMBL" id="MN740813">
    <property type="protein sequence ID" value="QHU13092.1"/>
    <property type="molecule type" value="Genomic_DNA"/>
</dbReference>
<dbReference type="AlphaFoldDB" id="A0A6C0K4V2"/>
<accession>A0A6C0K4V2</accession>